<comment type="caution">
    <text evidence="2">The sequence shown here is derived from an EMBL/GenBank/DDBJ whole genome shotgun (WGS) entry which is preliminary data.</text>
</comment>
<dbReference type="PANTHER" id="PTHR14593:SF5">
    <property type="entry name" value="WD REPEAT-CONTAINING PROTEIN 11"/>
    <property type="match status" value="1"/>
</dbReference>
<keyword evidence="3" id="KW-1185">Reference proteome</keyword>
<evidence type="ECO:0000259" key="1">
    <source>
        <dbReference type="Pfam" id="PF23751"/>
    </source>
</evidence>
<dbReference type="Pfam" id="PF23751">
    <property type="entry name" value="Beta-prop_WDR11_1st"/>
    <property type="match status" value="1"/>
</dbReference>
<proteinExistence type="predicted"/>
<accession>A0AAV6L8N1</accession>
<evidence type="ECO:0000313" key="3">
    <source>
        <dbReference type="Proteomes" id="UP000823749"/>
    </source>
</evidence>
<name>A0AAV6L8N1_9ERIC</name>
<evidence type="ECO:0000313" key="2">
    <source>
        <dbReference type="EMBL" id="KAG5561400.1"/>
    </source>
</evidence>
<gene>
    <name evidence="2" type="ORF">RHGRI_004434</name>
</gene>
<dbReference type="Proteomes" id="UP000823749">
    <property type="component" value="Chromosome 2"/>
</dbReference>
<feature type="domain" description="WDR11 first beta-propeller" evidence="1">
    <location>
        <begin position="12"/>
        <end position="109"/>
    </location>
</feature>
<dbReference type="AlphaFoldDB" id="A0AAV6L8N1"/>
<dbReference type="InterPro" id="IPR039694">
    <property type="entry name" value="WDR11"/>
</dbReference>
<protein>
    <recommendedName>
        <fullName evidence="1">WDR11 first beta-propeller domain-containing protein</fullName>
    </recommendedName>
</protein>
<dbReference type="PANTHER" id="PTHR14593">
    <property type="entry name" value="WD REPEAT-CONTAINING PROTEIN 11"/>
    <property type="match status" value="1"/>
</dbReference>
<organism evidence="2 3">
    <name type="scientific">Rhododendron griersonianum</name>
    <dbReference type="NCBI Taxonomy" id="479676"/>
    <lineage>
        <taxon>Eukaryota</taxon>
        <taxon>Viridiplantae</taxon>
        <taxon>Streptophyta</taxon>
        <taxon>Embryophyta</taxon>
        <taxon>Tracheophyta</taxon>
        <taxon>Spermatophyta</taxon>
        <taxon>Magnoliopsida</taxon>
        <taxon>eudicotyledons</taxon>
        <taxon>Gunneridae</taxon>
        <taxon>Pentapetalae</taxon>
        <taxon>asterids</taxon>
        <taxon>Ericales</taxon>
        <taxon>Ericaceae</taxon>
        <taxon>Ericoideae</taxon>
        <taxon>Rhodoreae</taxon>
        <taxon>Rhododendron</taxon>
    </lineage>
</organism>
<dbReference type="InterPro" id="IPR057852">
    <property type="entry name" value="Beta-prop_WDR11_1st"/>
</dbReference>
<reference evidence="2" key="1">
    <citation type="submission" date="2020-08" db="EMBL/GenBank/DDBJ databases">
        <title>Plant Genome Project.</title>
        <authorList>
            <person name="Zhang R.-G."/>
        </authorList>
    </citation>
    <scope>NUCLEOTIDE SEQUENCE</scope>
    <source>
        <strain evidence="2">WSP0</strain>
        <tissue evidence="2">Leaf</tissue>
    </source>
</reference>
<sequence>MTPITTPSSASKTSAGIQDLYWIQTQPDNNSFRTLAALSGPSLLSLYNTTALEYLSGPNRCFFKYAAAPEYLSCIRCDPFNSRRFCALGLKGFLLSVIVHGDESENDIV</sequence>
<dbReference type="EMBL" id="JACTNZ010000002">
    <property type="protein sequence ID" value="KAG5561400.1"/>
    <property type="molecule type" value="Genomic_DNA"/>
</dbReference>
<dbReference type="GO" id="GO:0005737">
    <property type="term" value="C:cytoplasm"/>
    <property type="evidence" value="ECO:0007669"/>
    <property type="project" value="TreeGrafter"/>
</dbReference>